<dbReference type="EMBL" id="PXXK01000299">
    <property type="protein sequence ID" value="RFN46471.1"/>
    <property type="molecule type" value="Genomic_DNA"/>
</dbReference>
<dbReference type="PANTHER" id="PTHR43591">
    <property type="entry name" value="METHYLTRANSFERASE"/>
    <property type="match status" value="1"/>
</dbReference>
<dbReference type="AlphaFoldDB" id="A0A395MF52"/>
<feature type="region of interest" description="Disordered" evidence="2">
    <location>
        <begin position="1"/>
        <end position="26"/>
    </location>
</feature>
<proteinExistence type="inferred from homology"/>
<dbReference type="SUPFAM" id="SSF53335">
    <property type="entry name" value="S-adenosyl-L-methionine-dependent methyltransferases"/>
    <property type="match status" value="1"/>
</dbReference>
<evidence type="ECO:0000313" key="4">
    <source>
        <dbReference type="Proteomes" id="UP000265631"/>
    </source>
</evidence>
<comment type="similarity">
    <text evidence="1">Belongs to the methyltransferase superfamily. LaeA methyltransferase family.</text>
</comment>
<evidence type="ECO:0000256" key="2">
    <source>
        <dbReference type="SAM" id="MobiDB-lite"/>
    </source>
</evidence>
<name>A0A395MF52_9HYPO</name>
<evidence type="ECO:0000313" key="3">
    <source>
        <dbReference type="EMBL" id="RFN46471.1"/>
    </source>
</evidence>
<protein>
    <recommendedName>
        <fullName evidence="5">S-adenosyl-L-methionine-dependent methyltransferase</fullName>
    </recommendedName>
</protein>
<gene>
    <name evidence="3" type="ORF">FIE12Z_9306</name>
</gene>
<reference evidence="3 4" key="1">
    <citation type="journal article" date="2018" name="PLoS Pathog.">
        <title>Evolution of structural diversity of trichothecenes, a family of toxins produced by plant pathogenic and entomopathogenic fungi.</title>
        <authorList>
            <person name="Proctor R.H."/>
            <person name="McCormick S.P."/>
            <person name="Kim H.S."/>
            <person name="Cardoza R.E."/>
            <person name="Stanley A.M."/>
            <person name="Lindo L."/>
            <person name="Kelly A."/>
            <person name="Brown D.W."/>
            <person name="Lee T."/>
            <person name="Vaughan M.M."/>
            <person name="Alexander N.J."/>
            <person name="Busman M."/>
            <person name="Gutierrez S."/>
        </authorList>
    </citation>
    <scope>NUCLEOTIDE SEQUENCE [LARGE SCALE GENOMIC DNA]</scope>
    <source>
        <strain evidence="3 4">NRRL 13405</strain>
    </source>
</reference>
<dbReference type="GO" id="GO:0008168">
    <property type="term" value="F:methyltransferase activity"/>
    <property type="evidence" value="ECO:0007669"/>
    <property type="project" value="TreeGrafter"/>
</dbReference>
<keyword evidence="4" id="KW-1185">Reference proteome</keyword>
<sequence>MAIEPTEEAGRLPADPTMGTNLASNNLEVDDDVDSVLDSSINARTGTSSYMTSLKSSIYNYRFENGRRYHAFREGSYPMPNDEDEQERMDLGHHVYSLVLEGKLHLAPIGPNPQRVLDLGTGTGIWAIDFADEHPSSEIIGNDLSPIQPEWYFNSPSMRDSTDMRFDFIHARELEACIADRDRLLQQAFKHLVPKGYFEIQVVDAKFLCDDGTIEKAPNAQLWMESMCEACAKFGKPIDGGTEWKERMEKAGFVDIHQEIRKVPIGPWPKDARLKEIGKYQVVQELKVIDSYTPKLFEHALGWTAQEIHVFMAKVKKELKDPSIHLYLPVVIAWGRKP</sequence>
<dbReference type="Proteomes" id="UP000265631">
    <property type="component" value="Unassembled WGS sequence"/>
</dbReference>
<evidence type="ECO:0008006" key="5">
    <source>
        <dbReference type="Google" id="ProtNLM"/>
    </source>
</evidence>
<dbReference type="Pfam" id="PF13489">
    <property type="entry name" value="Methyltransf_23"/>
    <property type="match status" value="1"/>
</dbReference>
<organism evidence="3 4">
    <name type="scientific">Fusarium flagelliforme</name>
    <dbReference type="NCBI Taxonomy" id="2675880"/>
    <lineage>
        <taxon>Eukaryota</taxon>
        <taxon>Fungi</taxon>
        <taxon>Dikarya</taxon>
        <taxon>Ascomycota</taxon>
        <taxon>Pezizomycotina</taxon>
        <taxon>Sordariomycetes</taxon>
        <taxon>Hypocreomycetidae</taxon>
        <taxon>Hypocreales</taxon>
        <taxon>Nectriaceae</taxon>
        <taxon>Fusarium</taxon>
        <taxon>Fusarium incarnatum-equiseti species complex</taxon>
    </lineage>
</organism>
<accession>A0A395MF52</accession>
<dbReference type="CDD" id="cd02440">
    <property type="entry name" value="AdoMet_MTases"/>
    <property type="match status" value="1"/>
</dbReference>
<dbReference type="STRING" id="2594813.A0A395MF52"/>
<comment type="caution">
    <text evidence="3">The sequence shown here is derived from an EMBL/GenBank/DDBJ whole genome shotgun (WGS) entry which is preliminary data.</text>
</comment>
<evidence type="ECO:0000256" key="1">
    <source>
        <dbReference type="ARBA" id="ARBA00038158"/>
    </source>
</evidence>
<dbReference type="InterPro" id="IPR029063">
    <property type="entry name" value="SAM-dependent_MTases_sf"/>
</dbReference>
<dbReference type="Gene3D" id="3.40.50.150">
    <property type="entry name" value="Vaccinia Virus protein VP39"/>
    <property type="match status" value="1"/>
</dbReference>
<dbReference type="PANTHER" id="PTHR43591:SF31">
    <property type="entry name" value="LAEA-LIKE, PUTATIVE (AFU_ORTHOLOGUE AFUA_8G01930)-RELATED"/>
    <property type="match status" value="1"/>
</dbReference>